<organism evidence="2 3">
    <name type="scientific">Russula ochroleuca</name>
    <dbReference type="NCBI Taxonomy" id="152965"/>
    <lineage>
        <taxon>Eukaryota</taxon>
        <taxon>Fungi</taxon>
        <taxon>Dikarya</taxon>
        <taxon>Basidiomycota</taxon>
        <taxon>Agaricomycotina</taxon>
        <taxon>Agaricomycetes</taxon>
        <taxon>Russulales</taxon>
        <taxon>Russulaceae</taxon>
        <taxon>Russula</taxon>
    </lineage>
</organism>
<comment type="caution">
    <text evidence="2">The sequence shown here is derived from an EMBL/GenBank/DDBJ whole genome shotgun (WGS) entry which is preliminary data.</text>
</comment>
<name>A0A9P5JYC2_9AGAM</name>
<accession>A0A9P5JYC2</accession>
<evidence type="ECO:0000313" key="2">
    <source>
        <dbReference type="EMBL" id="KAF8471417.1"/>
    </source>
</evidence>
<evidence type="ECO:0000259" key="1">
    <source>
        <dbReference type="Pfam" id="PF20149"/>
    </source>
</evidence>
<dbReference type="EMBL" id="WHVB01000023">
    <property type="protein sequence ID" value="KAF8471417.1"/>
    <property type="molecule type" value="Genomic_DNA"/>
</dbReference>
<dbReference type="OrthoDB" id="3268553at2759"/>
<protein>
    <recommendedName>
        <fullName evidence="1">DUF6532 domain-containing protein</fullName>
    </recommendedName>
</protein>
<reference evidence="2" key="1">
    <citation type="submission" date="2019-10" db="EMBL/GenBank/DDBJ databases">
        <authorList>
            <consortium name="DOE Joint Genome Institute"/>
            <person name="Kuo A."/>
            <person name="Miyauchi S."/>
            <person name="Kiss E."/>
            <person name="Drula E."/>
            <person name="Kohler A."/>
            <person name="Sanchez-Garcia M."/>
            <person name="Andreopoulos B."/>
            <person name="Barry K.W."/>
            <person name="Bonito G."/>
            <person name="Buee M."/>
            <person name="Carver A."/>
            <person name="Chen C."/>
            <person name="Cichocki N."/>
            <person name="Clum A."/>
            <person name="Culley D."/>
            <person name="Crous P.W."/>
            <person name="Fauchery L."/>
            <person name="Girlanda M."/>
            <person name="Hayes R."/>
            <person name="Keri Z."/>
            <person name="LaButti K."/>
            <person name="Lipzen A."/>
            <person name="Lombard V."/>
            <person name="Magnuson J."/>
            <person name="Maillard F."/>
            <person name="Morin E."/>
            <person name="Murat C."/>
            <person name="Nolan M."/>
            <person name="Ohm R."/>
            <person name="Pangilinan J."/>
            <person name="Pereira M."/>
            <person name="Perotto S."/>
            <person name="Peter M."/>
            <person name="Riley R."/>
            <person name="Sitrit Y."/>
            <person name="Stielow B."/>
            <person name="Szollosi G."/>
            <person name="Zifcakova L."/>
            <person name="Stursova M."/>
            <person name="Spatafora J.W."/>
            <person name="Tedersoo L."/>
            <person name="Vaario L.-M."/>
            <person name="Yamada A."/>
            <person name="Yan M."/>
            <person name="Wang P."/>
            <person name="Xu J."/>
            <person name="Bruns T."/>
            <person name="Baldrian P."/>
            <person name="Vilgalys R."/>
            <person name="Henrissat B."/>
            <person name="Grigoriev I.V."/>
            <person name="Hibbett D."/>
            <person name="Nagy L.G."/>
            <person name="Martin F.M."/>
        </authorList>
    </citation>
    <scope>NUCLEOTIDE SEQUENCE</scope>
    <source>
        <strain evidence="2">Prilba</strain>
    </source>
</reference>
<dbReference type="AlphaFoldDB" id="A0A9P5JYC2"/>
<proteinExistence type="predicted"/>
<gene>
    <name evidence="2" type="ORF">DFH94DRAFT_201754</name>
</gene>
<keyword evidence="3" id="KW-1185">Reference proteome</keyword>
<dbReference type="InterPro" id="IPR045341">
    <property type="entry name" value="DUF6532"/>
</dbReference>
<feature type="domain" description="DUF6532" evidence="1">
    <location>
        <begin position="68"/>
        <end position="260"/>
    </location>
</feature>
<evidence type="ECO:0000313" key="3">
    <source>
        <dbReference type="Proteomes" id="UP000759537"/>
    </source>
</evidence>
<dbReference type="Proteomes" id="UP000759537">
    <property type="component" value="Unassembled WGS sequence"/>
</dbReference>
<reference evidence="2" key="2">
    <citation type="journal article" date="2020" name="Nat. Commun.">
        <title>Large-scale genome sequencing of mycorrhizal fungi provides insights into the early evolution of symbiotic traits.</title>
        <authorList>
            <person name="Miyauchi S."/>
            <person name="Kiss E."/>
            <person name="Kuo A."/>
            <person name="Drula E."/>
            <person name="Kohler A."/>
            <person name="Sanchez-Garcia M."/>
            <person name="Morin E."/>
            <person name="Andreopoulos B."/>
            <person name="Barry K.W."/>
            <person name="Bonito G."/>
            <person name="Buee M."/>
            <person name="Carver A."/>
            <person name="Chen C."/>
            <person name="Cichocki N."/>
            <person name="Clum A."/>
            <person name="Culley D."/>
            <person name="Crous P.W."/>
            <person name="Fauchery L."/>
            <person name="Girlanda M."/>
            <person name="Hayes R.D."/>
            <person name="Keri Z."/>
            <person name="LaButti K."/>
            <person name="Lipzen A."/>
            <person name="Lombard V."/>
            <person name="Magnuson J."/>
            <person name="Maillard F."/>
            <person name="Murat C."/>
            <person name="Nolan M."/>
            <person name="Ohm R.A."/>
            <person name="Pangilinan J."/>
            <person name="Pereira M.F."/>
            <person name="Perotto S."/>
            <person name="Peter M."/>
            <person name="Pfister S."/>
            <person name="Riley R."/>
            <person name="Sitrit Y."/>
            <person name="Stielow J.B."/>
            <person name="Szollosi G."/>
            <person name="Zifcakova L."/>
            <person name="Stursova M."/>
            <person name="Spatafora J.W."/>
            <person name="Tedersoo L."/>
            <person name="Vaario L.M."/>
            <person name="Yamada A."/>
            <person name="Yan M."/>
            <person name="Wang P."/>
            <person name="Xu J."/>
            <person name="Bruns T."/>
            <person name="Baldrian P."/>
            <person name="Vilgalys R."/>
            <person name="Dunand C."/>
            <person name="Henrissat B."/>
            <person name="Grigoriev I.V."/>
            <person name="Hibbett D."/>
            <person name="Nagy L.G."/>
            <person name="Martin F.M."/>
        </authorList>
    </citation>
    <scope>NUCLEOTIDE SEQUENCE</scope>
    <source>
        <strain evidence="2">Prilba</strain>
    </source>
</reference>
<dbReference type="Pfam" id="PF20149">
    <property type="entry name" value="DUF6532"/>
    <property type="match status" value="1"/>
</dbReference>
<sequence>MLGYIVGLAKMHIDTPRLHRKEAGTKTSFTTNQAHHRNLVSFAFAHTIYVDLTAHGLGHIYSHVIRTARSLYRCRLSCKHAFPSPDLMKEWAKDVWDEACARGGTHPYLLNKNEEFVYSGMRHLTDIKLRIKQVVEFLYGFDTSRAPESISRNAILAQALLANMTFVYGDLNFGGRPHYPYRHPIIQRVINITWFQNKDDDGIVFHEYFAPIPFEVIALVLTVIECCIDEWSDGAWKESSWSEERYMSIYISHLNTLRDFREHGLHQQGGDLLAQIQYDLLKGARMHAGAPPDPVTGGGRFPLAVLDAALQDDPLDYDPRRIRAITVSGE</sequence>